<organism evidence="1 2">
    <name type="scientific">Qipengyuania pelagi</name>
    <dbReference type="NCBI Taxonomy" id="994320"/>
    <lineage>
        <taxon>Bacteria</taxon>
        <taxon>Pseudomonadati</taxon>
        <taxon>Pseudomonadota</taxon>
        <taxon>Alphaproteobacteria</taxon>
        <taxon>Sphingomonadales</taxon>
        <taxon>Erythrobacteraceae</taxon>
        <taxon>Qipengyuania</taxon>
    </lineage>
</organism>
<reference evidence="1 2" key="1">
    <citation type="submission" date="2019-12" db="EMBL/GenBank/DDBJ databases">
        <title>Genomic-based taxomic classification of the family Erythrobacteraceae.</title>
        <authorList>
            <person name="Xu L."/>
        </authorList>
    </citation>
    <scope>NUCLEOTIDE SEQUENCE [LARGE SCALE GENOMIC DNA]</scope>
    <source>
        <strain evidence="1 2">JCM 17468</strain>
    </source>
</reference>
<evidence type="ECO:0000313" key="1">
    <source>
        <dbReference type="EMBL" id="MXO53630.1"/>
    </source>
</evidence>
<evidence type="ECO:0000313" key="2">
    <source>
        <dbReference type="Proteomes" id="UP000430272"/>
    </source>
</evidence>
<gene>
    <name evidence="1" type="ORF">GRI47_06350</name>
</gene>
<dbReference type="AlphaFoldDB" id="A0A844Y507"/>
<proteinExistence type="predicted"/>
<dbReference type="RefSeq" id="WP_160660461.1">
    <property type="nucleotide sequence ID" value="NZ_BAABDV010000001.1"/>
</dbReference>
<accession>A0A844Y507</accession>
<protein>
    <submittedName>
        <fullName evidence="1">Uncharacterized protein</fullName>
    </submittedName>
</protein>
<name>A0A844Y507_9SPHN</name>
<dbReference type="EMBL" id="WTYD01000001">
    <property type="protein sequence ID" value="MXO53630.1"/>
    <property type="molecule type" value="Genomic_DNA"/>
</dbReference>
<keyword evidence="2" id="KW-1185">Reference proteome</keyword>
<comment type="caution">
    <text evidence="1">The sequence shown here is derived from an EMBL/GenBank/DDBJ whole genome shotgun (WGS) entry which is preliminary data.</text>
</comment>
<dbReference type="Proteomes" id="UP000430272">
    <property type="component" value="Unassembled WGS sequence"/>
</dbReference>
<sequence length="131" mass="14223">MASAPFDRAFVPAEDYPWLGQPRWYSATAMPNGDARHGVEGQLVMLTEYRSSSIEAVGAKRLRGAPSDQIGALPKIKLLSRGEAEGLLRELQGALRTFDRAERMAAGDAPGVARGPYPFRDHRTLAEVDAA</sequence>